<keyword evidence="1" id="KW-1133">Transmembrane helix</keyword>
<feature type="transmembrane region" description="Helical" evidence="1">
    <location>
        <begin position="30"/>
        <end position="47"/>
    </location>
</feature>
<keyword evidence="1" id="KW-0472">Membrane</keyword>
<keyword evidence="3" id="KW-1185">Reference proteome</keyword>
<dbReference type="EMBL" id="SRKZ01000005">
    <property type="protein sequence ID" value="TGD79027.1"/>
    <property type="molecule type" value="Genomic_DNA"/>
</dbReference>
<protein>
    <submittedName>
        <fullName evidence="2">Uncharacterized protein</fullName>
    </submittedName>
</protein>
<feature type="transmembrane region" description="Helical" evidence="1">
    <location>
        <begin position="59"/>
        <end position="77"/>
    </location>
</feature>
<sequence length="126" mass="13988">MSRQSFSPPDPIGRLFRFGLNTVLPAAPAGFWWMIGLGLFSLLNIIFQQEIWPHTPGSEKWCMLLGLVCLLVLPWQIGRTANQVANSLHSIIWQFCWRLAAWSAYVAGGVLLIPGVIGISWLLIAG</sequence>
<comment type="caution">
    <text evidence="2">The sequence shown here is derived from an EMBL/GenBank/DDBJ whole genome shotgun (WGS) entry which is preliminary data.</text>
</comment>
<accession>A0A4Z0MI53</accession>
<dbReference type="Proteomes" id="UP000298284">
    <property type="component" value="Unassembled WGS sequence"/>
</dbReference>
<evidence type="ECO:0000256" key="1">
    <source>
        <dbReference type="SAM" id="Phobius"/>
    </source>
</evidence>
<organism evidence="2 3">
    <name type="scientific">Hymenobacter wooponensis</name>
    <dbReference type="NCBI Taxonomy" id="1525360"/>
    <lineage>
        <taxon>Bacteria</taxon>
        <taxon>Pseudomonadati</taxon>
        <taxon>Bacteroidota</taxon>
        <taxon>Cytophagia</taxon>
        <taxon>Cytophagales</taxon>
        <taxon>Hymenobacteraceae</taxon>
        <taxon>Hymenobacter</taxon>
    </lineage>
</organism>
<proteinExistence type="predicted"/>
<evidence type="ECO:0000313" key="3">
    <source>
        <dbReference type="Proteomes" id="UP000298284"/>
    </source>
</evidence>
<keyword evidence="1" id="KW-0812">Transmembrane</keyword>
<name>A0A4Z0MI53_9BACT</name>
<dbReference type="RefSeq" id="WP_135532016.1">
    <property type="nucleotide sequence ID" value="NZ_SRKZ01000005.1"/>
</dbReference>
<feature type="transmembrane region" description="Helical" evidence="1">
    <location>
        <begin position="97"/>
        <end position="124"/>
    </location>
</feature>
<gene>
    <name evidence="2" type="ORF">EU557_18835</name>
</gene>
<evidence type="ECO:0000313" key="2">
    <source>
        <dbReference type="EMBL" id="TGD79027.1"/>
    </source>
</evidence>
<dbReference type="AlphaFoldDB" id="A0A4Z0MI53"/>
<reference evidence="2 3" key="1">
    <citation type="submission" date="2019-04" db="EMBL/GenBank/DDBJ databases">
        <authorList>
            <person name="Feng G."/>
            <person name="Zhang J."/>
            <person name="Zhu H."/>
        </authorList>
    </citation>
    <scope>NUCLEOTIDE SEQUENCE [LARGE SCALE GENOMIC DNA]</scope>
    <source>
        <strain evidence="2 3">JCM 19491</strain>
    </source>
</reference>
<dbReference type="OrthoDB" id="886403at2"/>